<dbReference type="CDD" id="cd07765">
    <property type="entry name" value="KRAB_A-box"/>
    <property type="match status" value="1"/>
</dbReference>
<dbReference type="PANTHER" id="PTHR23232">
    <property type="entry name" value="KRAB DOMAIN C2H2 ZINC FINGER"/>
    <property type="match status" value="1"/>
</dbReference>
<protein>
    <recommendedName>
        <fullName evidence="1">KRAB domain-containing protein</fullName>
    </recommendedName>
</protein>
<dbReference type="PROSITE" id="PS50805">
    <property type="entry name" value="KRAB"/>
    <property type="match status" value="1"/>
</dbReference>
<dbReference type="Ensembl" id="ENSAPLT00020013094.1">
    <property type="protein sequence ID" value="ENSAPLP00020012168.1"/>
    <property type="gene ID" value="ENSAPLG00020008922.1"/>
</dbReference>
<dbReference type="PANTHER" id="PTHR23232:SF163">
    <property type="entry name" value="ZINC FINGER PROTEIN 589"/>
    <property type="match status" value="1"/>
</dbReference>
<name>A0A8B9ZE91_ANAPL</name>
<evidence type="ECO:0000313" key="2">
    <source>
        <dbReference type="Ensembl" id="ENSAPLP00020012168.1"/>
    </source>
</evidence>
<reference evidence="2" key="1">
    <citation type="submission" date="2019-08" db="EMBL/GenBank/DDBJ databases">
        <title>Three high-quality genomes provides insights into domestication of ducks.</title>
        <authorList>
            <person name="Hou Z.C."/>
            <person name="Zhu F."/>
            <person name="Yin Z.T."/>
            <person name="Zhang F."/>
        </authorList>
    </citation>
    <scope>NUCLEOTIDE SEQUENCE [LARGE SCALE GENOMIC DNA]</scope>
</reference>
<organism evidence="2 3">
    <name type="scientific">Anas platyrhynchos</name>
    <name type="common">Mallard</name>
    <name type="synonym">Anas boschas</name>
    <dbReference type="NCBI Taxonomy" id="8839"/>
    <lineage>
        <taxon>Eukaryota</taxon>
        <taxon>Metazoa</taxon>
        <taxon>Chordata</taxon>
        <taxon>Craniata</taxon>
        <taxon>Vertebrata</taxon>
        <taxon>Euteleostomi</taxon>
        <taxon>Archelosauria</taxon>
        <taxon>Archosauria</taxon>
        <taxon>Dinosauria</taxon>
        <taxon>Saurischia</taxon>
        <taxon>Theropoda</taxon>
        <taxon>Coelurosauria</taxon>
        <taxon>Aves</taxon>
        <taxon>Neognathae</taxon>
        <taxon>Galloanserae</taxon>
        <taxon>Anseriformes</taxon>
        <taxon>Anatidae</taxon>
        <taxon>Anatinae</taxon>
        <taxon>Anas</taxon>
    </lineage>
</organism>
<sequence length="130" mass="14392">MAAPLCLQEPVTFVEVAVYFSREEWELLHPAQRVLYRDVMLETYESITSLGLLPSPKPVVISQLEEGEDPWIPDLHGVEDVTGDLSPGEVVEEGRRLGLANAKIRGSESSVWAILWALWAGCGFPLSSSR</sequence>
<dbReference type="GO" id="GO:0006355">
    <property type="term" value="P:regulation of DNA-templated transcription"/>
    <property type="evidence" value="ECO:0007669"/>
    <property type="project" value="InterPro"/>
</dbReference>
<accession>A0A8B9ZE91</accession>
<proteinExistence type="predicted"/>
<dbReference type="Proteomes" id="UP000694400">
    <property type="component" value="Chromosome 30"/>
</dbReference>
<evidence type="ECO:0000259" key="1">
    <source>
        <dbReference type="PROSITE" id="PS50805"/>
    </source>
</evidence>
<dbReference type="InterPro" id="IPR001909">
    <property type="entry name" value="KRAB"/>
</dbReference>
<reference evidence="2" key="2">
    <citation type="submission" date="2025-08" db="UniProtKB">
        <authorList>
            <consortium name="Ensembl"/>
        </authorList>
    </citation>
    <scope>IDENTIFICATION</scope>
</reference>
<dbReference type="AlphaFoldDB" id="A0A8B9ZE91"/>
<dbReference type="Gene3D" id="6.10.140.140">
    <property type="match status" value="1"/>
</dbReference>
<dbReference type="SMART" id="SM00349">
    <property type="entry name" value="KRAB"/>
    <property type="match status" value="1"/>
</dbReference>
<dbReference type="InterPro" id="IPR036051">
    <property type="entry name" value="KRAB_dom_sf"/>
</dbReference>
<dbReference type="Pfam" id="PF01352">
    <property type="entry name" value="KRAB"/>
    <property type="match status" value="1"/>
</dbReference>
<feature type="domain" description="KRAB" evidence="1">
    <location>
        <begin position="11"/>
        <end position="83"/>
    </location>
</feature>
<evidence type="ECO:0000313" key="3">
    <source>
        <dbReference type="Proteomes" id="UP000694400"/>
    </source>
</evidence>
<dbReference type="SUPFAM" id="SSF109640">
    <property type="entry name" value="KRAB domain (Kruppel-associated box)"/>
    <property type="match status" value="1"/>
</dbReference>
<dbReference type="InterPro" id="IPR050169">
    <property type="entry name" value="Krueppel_C2H2_ZnF"/>
</dbReference>
<reference evidence="2" key="3">
    <citation type="submission" date="2025-09" db="UniProtKB">
        <authorList>
            <consortium name="Ensembl"/>
        </authorList>
    </citation>
    <scope>IDENTIFICATION</scope>
</reference>